<sequence length="105" mass="11867">LGLQEPAQQILEKNVKVDLHKYVDLANKELNTYDKVEKGIIHIIAHVISTDIKILTFFRKLKAQGNFGIEVKRLSKRSTKTKSTTTQVDESIGNQQGRITKSSEC</sequence>
<reference evidence="2 3" key="1">
    <citation type="submission" date="2015-09" db="EMBL/GenBank/DDBJ databases">
        <title>Draft genome of the scarab beetle Oryctes borbonicus.</title>
        <authorList>
            <person name="Meyer J.M."/>
            <person name="Markov G.V."/>
            <person name="Baskaran P."/>
            <person name="Herrmann M."/>
            <person name="Sommer R.J."/>
            <person name="Roedelsperger C."/>
        </authorList>
    </citation>
    <scope>NUCLEOTIDE SEQUENCE [LARGE SCALE GENOMIC DNA]</scope>
    <source>
        <strain evidence="2">OB123</strain>
        <tissue evidence="2">Whole animal</tissue>
    </source>
</reference>
<organism evidence="2 3">
    <name type="scientific">Oryctes borbonicus</name>
    <dbReference type="NCBI Taxonomy" id="1629725"/>
    <lineage>
        <taxon>Eukaryota</taxon>
        <taxon>Metazoa</taxon>
        <taxon>Ecdysozoa</taxon>
        <taxon>Arthropoda</taxon>
        <taxon>Hexapoda</taxon>
        <taxon>Insecta</taxon>
        <taxon>Pterygota</taxon>
        <taxon>Neoptera</taxon>
        <taxon>Endopterygota</taxon>
        <taxon>Coleoptera</taxon>
        <taxon>Polyphaga</taxon>
        <taxon>Scarabaeiformia</taxon>
        <taxon>Scarabaeidae</taxon>
        <taxon>Dynastinae</taxon>
        <taxon>Oryctes</taxon>
    </lineage>
</organism>
<evidence type="ECO:0000313" key="3">
    <source>
        <dbReference type="Proteomes" id="UP000051574"/>
    </source>
</evidence>
<gene>
    <name evidence="2" type="ORF">AMK59_4666</name>
</gene>
<dbReference type="SUPFAM" id="SSF158832">
    <property type="entry name" value="Tex N-terminal region-like"/>
    <property type="match status" value="1"/>
</dbReference>
<accession>A0A0T6B5J6</accession>
<dbReference type="AlphaFoldDB" id="A0A0T6B5J6"/>
<feature type="region of interest" description="Disordered" evidence="1">
    <location>
        <begin position="78"/>
        <end position="105"/>
    </location>
</feature>
<keyword evidence="3" id="KW-1185">Reference proteome</keyword>
<dbReference type="EMBL" id="LJIG01009910">
    <property type="protein sequence ID" value="KRT82135.1"/>
    <property type="molecule type" value="Genomic_DNA"/>
</dbReference>
<evidence type="ECO:0000313" key="2">
    <source>
        <dbReference type="EMBL" id="KRT82135.1"/>
    </source>
</evidence>
<protein>
    <submittedName>
        <fullName evidence="2">Uncharacterized protein</fullName>
    </submittedName>
</protein>
<proteinExistence type="predicted"/>
<feature type="compositionally biased region" description="Polar residues" evidence="1">
    <location>
        <begin position="87"/>
        <end position="105"/>
    </location>
</feature>
<comment type="caution">
    <text evidence="2">The sequence shown here is derived from an EMBL/GenBank/DDBJ whole genome shotgun (WGS) entry which is preliminary data.</text>
</comment>
<dbReference type="InterPro" id="IPR023323">
    <property type="entry name" value="Tex-like_dom_sf"/>
</dbReference>
<evidence type="ECO:0000256" key="1">
    <source>
        <dbReference type="SAM" id="MobiDB-lite"/>
    </source>
</evidence>
<dbReference type="Proteomes" id="UP000051574">
    <property type="component" value="Unassembled WGS sequence"/>
</dbReference>
<dbReference type="Gene3D" id="1.10.3500.10">
    <property type="entry name" value="Tex N-terminal region-like"/>
    <property type="match status" value="1"/>
</dbReference>
<name>A0A0T6B5J6_9SCAR</name>
<feature type="non-terminal residue" evidence="2">
    <location>
        <position position="1"/>
    </location>
</feature>